<protein>
    <submittedName>
        <fullName evidence="1">Uncharacterized protein</fullName>
    </submittedName>
</protein>
<organism evidence="1 2">
    <name type="scientific">Rubroshorea leprosula</name>
    <dbReference type="NCBI Taxonomy" id="152421"/>
    <lineage>
        <taxon>Eukaryota</taxon>
        <taxon>Viridiplantae</taxon>
        <taxon>Streptophyta</taxon>
        <taxon>Embryophyta</taxon>
        <taxon>Tracheophyta</taxon>
        <taxon>Spermatophyta</taxon>
        <taxon>Magnoliopsida</taxon>
        <taxon>eudicotyledons</taxon>
        <taxon>Gunneridae</taxon>
        <taxon>Pentapetalae</taxon>
        <taxon>rosids</taxon>
        <taxon>malvids</taxon>
        <taxon>Malvales</taxon>
        <taxon>Dipterocarpaceae</taxon>
        <taxon>Rubroshorea</taxon>
    </lineage>
</organism>
<proteinExistence type="predicted"/>
<dbReference type="Proteomes" id="UP001054252">
    <property type="component" value="Unassembled WGS sequence"/>
</dbReference>
<gene>
    <name evidence="1" type="ORF">SLEP1_g9830</name>
</gene>
<reference evidence="1 2" key="1">
    <citation type="journal article" date="2021" name="Commun. Biol.">
        <title>The genome of Shorea leprosula (Dipterocarpaceae) highlights the ecological relevance of drought in aseasonal tropical rainforests.</title>
        <authorList>
            <person name="Ng K.K.S."/>
            <person name="Kobayashi M.J."/>
            <person name="Fawcett J.A."/>
            <person name="Hatakeyama M."/>
            <person name="Paape T."/>
            <person name="Ng C.H."/>
            <person name="Ang C.C."/>
            <person name="Tnah L.H."/>
            <person name="Lee C.T."/>
            <person name="Nishiyama T."/>
            <person name="Sese J."/>
            <person name="O'Brien M.J."/>
            <person name="Copetti D."/>
            <person name="Mohd Noor M.I."/>
            <person name="Ong R.C."/>
            <person name="Putra M."/>
            <person name="Sireger I.Z."/>
            <person name="Indrioko S."/>
            <person name="Kosugi Y."/>
            <person name="Izuno A."/>
            <person name="Isagi Y."/>
            <person name="Lee S.L."/>
            <person name="Shimizu K.K."/>
        </authorList>
    </citation>
    <scope>NUCLEOTIDE SEQUENCE [LARGE SCALE GENOMIC DNA]</scope>
    <source>
        <strain evidence="1">214</strain>
    </source>
</reference>
<evidence type="ECO:0000313" key="1">
    <source>
        <dbReference type="EMBL" id="GKU96615.1"/>
    </source>
</evidence>
<accession>A0AAV5IBV8</accession>
<dbReference type="EMBL" id="BPVZ01000010">
    <property type="protein sequence ID" value="GKU96615.1"/>
    <property type="molecule type" value="Genomic_DNA"/>
</dbReference>
<keyword evidence="2" id="KW-1185">Reference proteome</keyword>
<name>A0AAV5IBV8_9ROSI</name>
<sequence>MLGPLAALQPLCSLAFCTLLPFCAAFILFAFEFAFSFHVHFICCLHLLPVAASFQPHFINIAAPLAAHCCCHFTASFSPYLQLNCCHICCQIATSFAVNFQPHCCHFMAVSFLHFCRFDCHVSSNNSNMPCLSGHPSAKSSSLMLPSVNVRGVGNGKGKYEHRRRLSGVFKDAAILLLWHLSMEELLDSCFHTNQDRTLYSSIWRKSRIMLLLSAKYSSWALLCYFY</sequence>
<dbReference type="AlphaFoldDB" id="A0AAV5IBV8"/>
<evidence type="ECO:0000313" key="2">
    <source>
        <dbReference type="Proteomes" id="UP001054252"/>
    </source>
</evidence>
<comment type="caution">
    <text evidence="1">The sequence shown here is derived from an EMBL/GenBank/DDBJ whole genome shotgun (WGS) entry which is preliminary data.</text>
</comment>